<organism evidence="1 2">
    <name type="scientific">Diplodia corticola</name>
    <dbReference type="NCBI Taxonomy" id="236234"/>
    <lineage>
        <taxon>Eukaryota</taxon>
        <taxon>Fungi</taxon>
        <taxon>Dikarya</taxon>
        <taxon>Ascomycota</taxon>
        <taxon>Pezizomycotina</taxon>
        <taxon>Dothideomycetes</taxon>
        <taxon>Dothideomycetes incertae sedis</taxon>
        <taxon>Botryosphaeriales</taxon>
        <taxon>Botryosphaeriaceae</taxon>
        <taxon>Diplodia</taxon>
    </lineage>
</organism>
<keyword evidence="2" id="KW-1185">Reference proteome</keyword>
<dbReference type="Proteomes" id="UP000183809">
    <property type="component" value="Unassembled WGS sequence"/>
</dbReference>
<comment type="caution">
    <text evidence="1">The sequence shown here is derived from an EMBL/GenBank/DDBJ whole genome shotgun (WGS) entry which is preliminary data.</text>
</comment>
<dbReference type="PROSITE" id="PS51257">
    <property type="entry name" value="PROKAR_LIPOPROTEIN"/>
    <property type="match status" value="1"/>
</dbReference>
<dbReference type="EMBL" id="MNUE01000064">
    <property type="protein sequence ID" value="OJD30243.1"/>
    <property type="molecule type" value="Genomic_DNA"/>
</dbReference>
<dbReference type="GeneID" id="31018421"/>
<sequence>MAPPTKRSYASIALEVIRNFFNGNPAGLLTTGYACYIRRSDYSELQRLLEDDPELQDFAFRKLRLIYRPSSRKLSYDLISSVHETICLQLNKSMHNQLSAIERKWKLPDINGKPHLNLAKLIVPHSITPIIQGEHPRKKKSPDANLLFYAWDPPQSCFALEVASSQRYEHVKSTVMNSMEETGGRPGLVLVITTNYNRPKAKTTDNTTIFSLFQTYDKTQTDGSVSRMIGYKKRKQVICESSGKPSDGVISFTVKEMLGPANKNIYQPKLDSNNPIVATNTAKLLDEKITFTYADIANWRKKGEKLSRRNKDSL</sequence>
<dbReference type="RefSeq" id="XP_020126503.1">
    <property type="nucleotide sequence ID" value="XM_020278160.1"/>
</dbReference>
<evidence type="ECO:0000313" key="2">
    <source>
        <dbReference type="Proteomes" id="UP000183809"/>
    </source>
</evidence>
<reference evidence="1 2" key="1">
    <citation type="submission" date="2016-10" db="EMBL/GenBank/DDBJ databases">
        <title>Proteomics and genomics reveal pathogen-plant mechanisms compatible with a hemibiotrophic lifestyle of Diplodia corticola.</title>
        <authorList>
            <person name="Fernandes I."/>
            <person name="De Jonge R."/>
            <person name="Van De Peer Y."/>
            <person name="Devreese B."/>
            <person name="Alves A."/>
            <person name="Esteves A.C."/>
        </authorList>
    </citation>
    <scope>NUCLEOTIDE SEQUENCE [LARGE SCALE GENOMIC DNA]</scope>
    <source>
        <strain evidence="1 2">CBS 112549</strain>
    </source>
</reference>
<dbReference type="AlphaFoldDB" id="A0A1J9RCM6"/>
<proteinExistence type="predicted"/>
<gene>
    <name evidence="1" type="ORF">BKCO1_640001</name>
</gene>
<accession>A0A1J9RCM6</accession>
<evidence type="ECO:0000313" key="1">
    <source>
        <dbReference type="EMBL" id="OJD30243.1"/>
    </source>
</evidence>
<protein>
    <submittedName>
        <fullName evidence="1">Uncharacterized protein</fullName>
    </submittedName>
</protein>
<name>A0A1J9RCM6_9PEZI</name>